<evidence type="ECO:0000313" key="1">
    <source>
        <dbReference type="EMBL" id="QKR00444.1"/>
    </source>
</evidence>
<dbReference type="Proteomes" id="UP000509301">
    <property type="component" value="Chromosome"/>
</dbReference>
<accession>A0A6N0NU76</accession>
<dbReference type="RefSeq" id="WP_174631445.1">
    <property type="nucleotide sequence ID" value="NZ_CP049074.1"/>
</dbReference>
<sequence length="217" mass="24891">MTDWIKEMSFKLMASKDNLSLQCNCRGKVIEVQKVSGKFNIRFLSNEKRVSYENGKLFDFHGLSVLKGNEASTRMIAEIGDFVPQVKQDLISLSTTFGIPVNVALTGVEDLGRLYLDERRFLDFSTNYIEYDLGREFLKDRPGLLSERRLKLGLSFSESNLRTVHWLESGRGEIYVSKDGNSWSSDVDEFRNLLNSLRPTSESFQEIKNYMLAFVSL</sequence>
<organism evidence="1 2">
    <name type="scientific">Metallosphaera tengchongensis</name>
    <dbReference type="NCBI Taxonomy" id="1532350"/>
    <lineage>
        <taxon>Archaea</taxon>
        <taxon>Thermoproteota</taxon>
        <taxon>Thermoprotei</taxon>
        <taxon>Sulfolobales</taxon>
        <taxon>Sulfolobaceae</taxon>
        <taxon>Metallosphaera</taxon>
    </lineage>
</organism>
<gene>
    <name evidence="1" type="ORF">GWK48_08725</name>
</gene>
<dbReference type="GeneID" id="55642023"/>
<keyword evidence="2" id="KW-1185">Reference proteome</keyword>
<reference evidence="1 2" key="1">
    <citation type="submission" date="2020-02" db="EMBL/GenBank/DDBJ databases">
        <title>Comparative genome analysis reveals the metabolism and evolution of the thermophilic archaeal genus Metallosphaera.</title>
        <authorList>
            <person name="Jiang C."/>
        </authorList>
    </citation>
    <scope>NUCLEOTIDE SEQUENCE [LARGE SCALE GENOMIC DNA]</scope>
    <source>
        <strain evidence="1 2">Ric-A</strain>
    </source>
</reference>
<protein>
    <submittedName>
        <fullName evidence="1">Uncharacterized protein</fullName>
    </submittedName>
</protein>
<name>A0A6N0NU76_9CREN</name>
<evidence type="ECO:0000313" key="2">
    <source>
        <dbReference type="Proteomes" id="UP000509301"/>
    </source>
</evidence>
<dbReference type="AlphaFoldDB" id="A0A6N0NU76"/>
<dbReference type="OrthoDB" id="38965at2157"/>
<dbReference type="KEGG" id="mten:GWK48_08725"/>
<dbReference type="EMBL" id="CP049074">
    <property type="protein sequence ID" value="QKR00444.1"/>
    <property type="molecule type" value="Genomic_DNA"/>
</dbReference>
<proteinExistence type="predicted"/>